<keyword evidence="2 4" id="KW-0560">Oxidoreductase</keyword>
<evidence type="ECO:0000313" key="5">
    <source>
        <dbReference type="Proteomes" id="UP000553193"/>
    </source>
</evidence>
<comment type="similarity">
    <text evidence="1 3">Belongs to the short-chain dehydrogenases/reductases (SDR) family.</text>
</comment>
<dbReference type="RefSeq" id="WP_184384382.1">
    <property type="nucleotide sequence ID" value="NZ_JACIDJ010000004.1"/>
</dbReference>
<dbReference type="Pfam" id="PF00106">
    <property type="entry name" value="adh_short"/>
    <property type="match status" value="1"/>
</dbReference>
<dbReference type="FunFam" id="3.40.50.720:FF:000173">
    <property type="entry name" value="3-oxoacyl-[acyl-carrier protein] reductase"/>
    <property type="match status" value="1"/>
</dbReference>
<dbReference type="InterPro" id="IPR002347">
    <property type="entry name" value="SDR_fam"/>
</dbReference>
<gene>
    <name evidence="4" type="ORF">GGQ83_002449</name>
</gene>
<evidence type="ECO:0000256" key="2">
    <source>
        <dbReference type="ARBA" id="ARBA00023002"/>
    </source>
</evidence>
<dbReference type="EC" id="1.1.1.100" evidence="4"/>
<dbReference type="PRINTS" id="PR00080">
    <property type="entry name" value="SDRFAMILY"/>
</dbReference>
<protein>
    <submittedName>
        <fullName evidence="4">3-oxoacyl-[acyl-carrier protein] reductase</fullName>
        <ecNumber evidence="4">1.1.1.100</ecNumber>
    </submittedName>
</protein>
<reference evidence="4 5" key="1">
    <citation type="submission" date="2020-08" db="EMBL/GenBank/DDBJ databases">
        <title>Genomic Encyclopedia of Type Strains, Phase IV (KMG-IV): sequencing the most valuable type-strain genomes for metagenomic binning, comparative biology and taxonomic classification.</title>
        <authorList>
            <person name="Goeker M."/>
        </authorList>
    </citation>
    <scope>NUCLEOTIDE SEQUENCE [LARGE SCALE GENOMIC DNA]</scope>
    <source>
        <strain evidence="4 5">DSM 19979</strain>
    </source>
</reference>
<dbReference type="Proteomes" id="UP000553193">
    <property type="component" value="Unassembled WGS sequence"/>
</dbReference>
<dbReference type="Gene3D" id="3.40.50.720">
    <property type="entry name" value="NAD(P)-binding Rossmann-like Domain"/>
    <property type="match status" value="1"/>
</dbReference>
<dbReference type="PANTHER" id="PTHR42879:SF2">
    <property type="entry name" value="3-OXOACYL-[ACYL-CARRIER-PROTEIN] REDUCTASE FABG"/>
    <property type="match status" value="1"/>
</dbReference>
<dbReference type="PRINTS" id="PR00081">
    <property type="entry name" value="GDHRDH"/>
</dbReference>
<accession>A0A840ACY2</accession>
<name>A0A840ACY2_9PROT</name>
<comment type="caution">
    <text evidence="4">The sequence shown here is derived from an EMBL/GenBank/DDBJ whole genome shotgun (WGS) entry which is preliminary data.</text>
</comment>
<evidence type="ECO:0000256" key="3">
    <source>
        <dbReference type="RuleBase" id="RU000363"/>
    </source>
</evidence>
<proteinExistence type="inferred from homology"/>
<dbReference type="GO" id="GO:0004316">
    <property type="term" value="F:3-oxoacyl-[acyl-carrier-protein] reductase (NADPH) activity"/>
    <property type="evidence" value="ECO:0007669"/>
    <property type="project" value="UniProtKB-EC"/>
</dbReference>
<evidence type="ECO:0000256" key="1">
    <source>
        <dbReference type="ARBA" id="ARBA00006484"/>
    </source>
</evidence>
<dbReference type="PANTHER" id="PTHR42879">
    <property type="entry name" value="3-OXOACYL-(ACYL-CARRIER-PROTEIN) REDUCTASE"/>
    <property type="match status" value="1"/>
</dbReference>
<dbReference type="InterPro" id="IPR050259">
    <property type="entry name" value="SDR"/>
</dbReference>
<dbReference type="SUPFAM" id="SSF51735">
    <property type="entry name" value="NAD(P)-binding Rossmann-fold domains"/>
    <property type="match status" value="1"/>
</dbReference>
<evidence type="ECO:0000313" key="4">
    <source>
        <dbReference type="EMBL" id="MBB3899001.1"/>
    </source>
</evidence>
<dbReference type="AlphaFoldDB" id="A0A840ACY2"/>
<dbReference type="InterPro" id="IPR036291">
    <property type="entry name" value="NAD(P)-bd_dom_sf"/>
</dbReference>
<dbReference type="PROSITE" id="PS00061">
    <property type="entry name" value="ADH_SHORT"/>
    <property type="match status" value="1"/>
</dbReference>
<sequence length="254" mass="26096">MNAPAHGPLAGKIAYVTGGSRGIGRACAIAFAEAGADVAISHLDDEAEARTLVQAVTARGRRAFQMAADAGDVSQINAFIAAAEAALGPCDILLNNAGINLRTPFGQISEAEFDRMLNIHLKGTFFTAQAVYPGMVARGGGRIINIASQLGLKGSAGIVTYCAAKAGIIGFTRALAHEAGPLGVLVNAIAPGPIETDLTRSRGAEWKAEIESRLPLRRMGRVEEIAATAVLLAGPGGSYYCGACLSPNGGDIMH</sequence>
<dbReference type="EMBL" id="JACIDJ010000004">
    <property type="protein sequence ID" value="MBB3899001.1"/>
    <property type="molecule type" value="Genomic_DNA"/>
</dbReference>
<keyword evidence="5" id="KW-1185">Reference proteome</keyword>
<organism evidence="4 5">
    <name type="scientific">Roseococcus suduntuyensis</name>
    <dbReference type="NCBI Taxonomy" id="455361"/>
    <lineage>
        <taxon>Bacteria</taxon>
        <taxon>Pseudomonadati</taxon>
        <taxon>Pseudomonadota</taxon>
        <taxon>Alphaproteobacteria</taxon>
        <taxon>Acetobacterales</taxon>
        <taxon>Roseomonadaceae</taxon>
        <taxon>Roseococcus</taxon>
    </lineage>
</organism>
<dbReference type="GO" id="GO:0032787">
    <property type="term" value="P:monocarboxylic acid metabolic process"/>
    <property type="evidence" value="ECO:0007669"/>
    <property type="project" value="UniProtKB-ARBA"/>
</dbReference>
<dbReference type="InterPro" id="IPR020904">
    <property type="entry name" value="Sc_DH/Rdtase_CS"/>
</dbReference>